<keyword evidence="3" id="KW-1185">Reference proteome</keyword>
<evidence type="ECO:0000313" key="3">
    <source>
        <dbReference type="Proteomes" id="UP000608522"/>
    </source>
</evidence>
<comment type="caution">
    <text evidence="2">The sequence shown here is derived from an EMBL/GenBank/DDBJ whole genome shotgun (WGS) entry which is preliminary data.</text>
</comment>
<protein>
    <submittedName>
        <fullName evidence="2">Uncharacterized protein</fullName>
    </submittedName>
</protein>
<proteinExistence type="predicted"/>
<keyword evidence="1" id="KW-0472">Membrane</keyword>
<sequence length="83" mass="9441">MNFKKFLGIAFIVAGAILAAFFWDIEVKWFQGGPVGLLLILLGVMDLWEDYRSSKGKKSESIMDELREEIGGLDRSRKRSDDD</sequence>
<keyword evidence="1" id="KW-0812">Transmembrane</keyword>
<name>A0ABQ3T9Y0_9ACTN</name>
<dbReference type="Proteomes" id="UP000608522">
    <property type="component" value="Unassembled WGS sequence"/>
</dbReference>
<accession>A0ABQ3T9Y0</accession>
<dbReference type="RefSeq" id="WP_202199286.1">
    <property type="nucleotide sequence ID" value="NZ_BAAATO010000005.1"/>
</dbReference>
<dbReference type="EMBL" id="BNED01000005">
    <property type="protein sequence ID" value="GHI77182.1"/>
    <property type="molecule type" value="Genomic_DNA"/>
</dbReference>
<feature type="transmembrane region" description="Helical" evidence="1">
    <location>
        <begin position="29"/>
        <end position="48"/>
    </location>
</feature>
<gene>
    <name evidence="2" type="ORF">Sspor_27430</name>
</gene>
<evidence type="ECO:0000256" key="1">
    <source>
        <dbReference type="SAM" id="Phobius"/>
    </source>
</evidence>
<keyword evidence="1" id="KW-1133">Transmembrane helix</keyword>
<evidence type="ECO:0000313" key="2">
    <source>
        <dbReference type="EMBL" id="GHI77182.1"/>
    </source>
</evidence>
<reference evidence="3" key="1">
    <citation type="submission" date="2023-07" db="EMBL/GenBank/DDBJ databases">
        <title>Whole genome shotgun sequence of Streptomyces spororaveus NBRC 15456.</title>
        <authorList>
            <person name="Komaki H."/>
            <person name="Tamura T."/>
        </authorList>
    </citation>
    <scope>NUCLEOTIDE SEQUENCE [LARGE SCALE GENOMIC DNA]</scope>
    <source>
        <strain evidence="3">NBRC 15456</strain>
    </source>
</reference>
<organism evidence="2 3">
    <name type="scientific">Streptomyces spororaveus</name>
    <dbReference type="NCBI Taxonomy" id="284039"/>
    <lineage>
        <taxon>Bacteria</taxon>
        <taxon>Bacillati</taxon>
        <taxon>Actinomycetota</taxon>
        <taxon>Actinomycetes</taxon>
        <taxon>Kitasatosporales</taxon>
        <taxon>Streptomycetaceae</taxon>
        <taxon>Streptomyces</taxon>
    </lineage>
</organism>